<evidence type="ECO:0000313" key="12">
    <source>
        <dbReference type="EMBL" id="QKJ26750.1"/>
    </source>
</evidence>
<evidence type="ECO:0000256" key="7">
    <source>
        <dbReference type="ARBA" id="ARBA00023114"/>
    </source>
</evidence>
<keyword evidence="9" id="KW-0998">Cell outer membrane</keyword>
<dbReference type="GO" id="GO:0006811">
    <property type="term" value="P:monoatomic ion transport"/>
    <property type="evidence" value="ECO:0007669"/>
    <property type="project" value="UniProtKB-KW"/>
</dbReference>
<dbReference type="GO" id="GO:0046930">
    <property type="term" value="C:pore complex"/>
    <property type="evidence" value="ECO:0007669"/>
    <property type="project" value="UniProtKB-KW"/>
</dbReference>
<dbReference type="PANTHER" id="PTHR30329:SF21">
    <property type="entry name" value="LIPOPROTEIN YIAD-RELATED"/>
    <property type="match status" value="1"/>
</dbReference>
<evidence type="ECO:0000256" key="5">
    <source>
        <dbReference type="ARBA" id="ARBA00022729"/>
    </source>
</evidence>
<dbReference type="PANTHER" id="PTHR30329">
    <property type="entry name" value="STATOR ELEMENT OF FLAGELLAR MOTOR COMPLEX"/>
    <property type="match status" value="1"/>
</dbReference>
<gene>
    <name evidence="12" type="ORF">ACBT_0821</name>
</gene>
<keyword evidence="5" id="KW-0732">Signal</keyword>
<dbReference type="PROSITE" id="PS51123">
    <property type="entry name" value="OMPA_2"/>
    <property type="match status" value="1"/>
</dbReference>
<sequence length="352" mass="39179">MKKILLASTICAASIFAAHDPSKTYSYEVTPFASGILTDSKAGVKNDHYANLGISLAKNFDTEFINQIELMYIRSDILKYMDSNKTTHVNKILLNAIKRYDITDSFAAYGFIGAGYQDVTNPILKHKDSALLNYGIGLRYDIPNYGMAIKSDIRHIYATREGQNDFMYTLGLGMPLGKKSQEPINAKVPVVNNYSPSSEPVVEKQIKEDWSNDDDRDGVKNNLDKCPNTSPGVKVNKDGCVETINLKINFDYNKSDVKSQYDSIITNFANIMKQNRAFEARIEAHTDSKGSESYNKKLSEKRATSVVNALISKGVDKYSLEAIGFGESQPIANNDTEAGRAENRRVVGYINQ</sequence>
<dbReference type="CDD" id="cd07185">
    <property type="entry name" value="OmpA_C-like"/>
    <property type="match status" value="1"/>
</dbReference>
<accession>A0A7L5JNM2</accession>
<proteinExistence type="predicted"/>
<keyword evidence="4" id="KW-0812">Transmembrane</keyword>
<dbReference type="InterPro" id="IPR050330">
    <property type="entry name" value="Bact_OuterMem_StrucFunc"/>
</dbReference>
<evidence type="ECO:0000256" key="6">
    <source>
        <dbReference type="ARBA" id="ARBA00023065"/>
    </source>
</evidence>
<dbReference type="InterPro" id="IPR027385">
    <property type="entry name" value="Beta-barrel_OMP"/>
</dbReference>
<dbReference type="SUPFAM" id="SSF103647">
    <property type="entry name" value="TSP type-3 repeat"/>
    <property type="match status" value="1"/>
</dbReference>
<dbReference type="InterPro" id="IPR006665">
    <property type="entry name" value="OmpA-like"/>
</dbReference>
<feature type="domain" description="OmpA-like" evidence="11">
    <location>
        <begin position="237"/>
        <end position="352"/>
    </location>
</feature>
<keyword evidence="7" id="KW-0626">Porin</keyword>
<keyword evidence="2" id="KW-0813">Transport</keyword>
<dbReference type="InterPro" id="IPR036737">
    <property type="entry name" value="OmpA-like_sf"/>
</dbReference>
<keyword evidence="6" id="KW-0406">Ion transport</keyword>
<dbReference type="EMBL" id="CP054051">
    <property type="protein sequence ID" value="QKJ26750.1"/>
    <property type="molecule type" value="Genomic_DNA"/>
</dbReference>
<dbReference type="Proteomes" id="UP000509513">
    <property type="component" value="Chromosome"/>
</dbReference>
<dbReference type="Pfam" id="PF00691">
    <property type="entry name" value="OmpA"/>
    <property type="match status" value="1"/>
</dbReference>
<dbReference type="KEGG" id="acib:ACBT_0821"/>
<evidence type="ECO:0000256" key="2">
    <source>
        <dbReference type="ARBA" id="ARBA00022448"/>
    </source>
</evidence>
<evidence type="ECO:0000256" key="4">
    <source>
        <dbReference type="ARBA" id="ARBA00022692"/>
    </source>
</evidence>
<dbReference type="GO" id="GO:0005509">
    <property type="term" value="F:calcium ion binding"/>
    <property type="evidence" value="ECO:0007669"/>
    <property type="project" value="InterPro"/>
</dbReference>
<dbReference type="RefSeq" id="WP_024774864.1">
    <property type="nucleotide sequence ID" value="NZ_CP054051.1"/>
</dbReference>
<evidence type="ECO:0000256" key="1">
    <source>
        <dbReference type="ARBA" id="ARBA00004571"/>
    </source>
</evidence>
<dbReference type="PRINTS" id="PR01021">
    <property type="entry name" value="OMPADOMAIN"/>
</dbReference>
<evidence type="ECO:0000259" key="11">
    <source>
        <dbReference type="PROSITE" id="PS51123"/>
    </source>
</evidence>
<keyword evidence="8 10" id="KW-0472">Membrane</keyword>
<dbReference type="GO" id="GO:0009279">
    <property type="term" value="C:cell outer membrane"/>
    <property type="evidence" value="ECO:0007669"/>
    <property type="project" value="UniProtKB-SubCell"/>
</dbReference>
<evidence type="ECO:0000256" key="8">
    <source>
        <dbReference type="ARBA" id="ARBA00023136"/>
    </source>
</evidence>
<dbReference type="SUPFAM" id="SSF56925">
    <property type="entry name" value="OMPA-like"/>
    <property type="match status" value="1"/>
</dbReference>
<dbReference type="InterPro" id="IPR006664">
    <property type="entry name" value="OMP_bac"/>
</dbReference>
<keyword evidence="3" id="KW-1134">Transmembrane beta strand</keyword>
<evidence type="ECO:0000256" key="10">
    <source>
        <dbReference type="PROSITE-ProRule" id="PRU00473"/>
    </source>
</evidence>
<dbReference type="Gene3D" id="2.40.160.20">
    <property type="match status" value="1"/>
</dbReference>
<organism evidence="12 13">
    <name type="scientific">Aliarcobacter cibarius</name>
    <dbReference type="NCBI Taxonomy" id="255507"/>
    <lineage>
        <taxon>Bacteria</taxon>
        <taxon>Pseudomonadati</taxon>
        <taxon>Campylobacterota</taxon>
        <taxon>Epsilonproteobacteria</taxon>
        <taxon>Campylobacterales</taxon>
        <taxon>Arcobacteraceae</taxon>
        <taxon>Aliarcobacter</taxon>
    </lineage>
</organism>
<dbReference type="SUPFAM" id="SSF103088">
    <property type="entry name" value="OmpA-like"/>
    <property type="match status" value="1"/>
</dbReference>
<dbReference type="GO" id="GO:0015288">
    <property type="term" value="F:porin activity"/>
    <property type="evidence" value="ECO:0007669"/>
    <property type="project" value="UniProtKB-KW"/>
</dbReference>
<dbReference type="Pfam" id="PF13505">
    <property type="entry name" value="OMP_b-brl"/>
    <property type="match status" value="1"/>
</dbReference>
<dbReference type="Gene3D" id="3.30.1330.60">
    <property type="entry name" value="OmpA-like domain"/>
    <property type="match status" value="1"/>
</dbReference>
<dbReference type="InterPro" id="IPR011250">
    <property type="entry name" value="OMP/PagP_B-barrel"/>
</dbReference>
<dbReference type="AlphaFoldDB" id="A0A7L5JNM2"/>
<dbReference type="InterPro" id="IPR028974">
    <property type="entry name" value="TSP_type-3_rpt"/>
</dbReference>
<reference evidence="12 13" key="1">
    <citation type="submission" date="2020-05" db="EMBL/GenBank/DDBJ databases">
        <title>Complete genome sequencing of Campylobacter and Arcobacter type strains.</title>
        <authorList>
            <person name="Miller W.G."/>
            <person name="Yee E."/>
        </authorList>
    </citation>
    <scope>NUCLEOTIDE SEQUENCE [LARGE SCALE GENOMIC DNA]</scope>
    <source>
        <strain evidence="12 13">LMG 21996</strain>
    </source>
</reference>
<evidence type="ECO:0000313" key="13">
    <source>
        <dbReference type="Proteomes" id="UP000509513"/>
    </source>
</evidence>
<evidence type="ECO:0000256" key="3">
    <source>
        <dbReference type="ARBA" id="ARBA00022452"/>
    </source>
</evidence>
<protein>
    <submittedName>
        <fullName evidence="12">OmpA domain-containing protein</fullName>
    </submittedName>
</protein>
<comment type="subcellular location">
    <subcellularLocation>
        <location evidence="1">Cell outer membrane</location>
        <topology evidence="1">Multi-pass membrane protein</topology>
    </subcellularLocation>
</comment>
<name>A0A7L5JNM2_9BACT</name>
<evidence type="ECO:0000256" key="9">
    <source>
        <dbReference type="ARBA" id="ARBA00023237"/>
    </source>
</evidence>